<evidence type="ECO:0000256" key="8">
    <source>
        <dbReference type="ARBA" id="ARBA00023239"/>
    </source>
</evidence>
<evidence type="ECO:0000256" key="12">
    <source>
        <dbReference type="ARBA" id="ARBA00060548"/>
    </source>
</evidence>
<dbReference type="Proteomes" id="UP001161422">
    <property type="component" value="Unassembled WGS sequence"/>
</dbReference>
<proteinExistence type="inferred from homology"/>
<evidence type="ECO:0000256" key="5">
    <source>
        <dbReference type="ARBA" id="ARBA00022679"/>
    </source>
</evidence>
<dbReference type="GO" id="GO:0004851">
    <property type="term" value="F:uroporphyrin-III C-methyltransferase activity"/>
    <property type="evidence" value="ECO:0007669"/>
    <property type="project" value="UniProtKB-EC"/>
</dbReference>
<dbReference type="RefSeq" id="WP_095505643.1">
    <property type="nucleotide sequence ID" value="NZ_BSNC01000003.1"/>
</dbReference>
<keyword evidence="7" id="KW-0560">Oxidoreductase</keyword>
<keyword evidence="4 13" id="KW-0489">Methyltransferase</keyword>
<dbReference type="InterPro" id="IPR050161">
    <property type="entry name" value="Siro_Cobalamin_biosynth"/>
</dbReference>
<keyword evidence="3" id="KW-0169">Cobalamin biosynthesis</keyword>
<keyword evidence="5 13" id="KW-0808">Transferase</keyword>
<dbReference type="GO" id="GO:0032259">
    <property type="term" value="P:methylation"/>
    <property type="evidence" value="ECO:0007669"/>
    <property type="project" value="UniProtKB-KW"/>
</dbReference>
<accession>A0AA37W0N6</accession>
<dbReference type="Gene3D" id="3.30.950.10">
    <property type="entry name" value="Methyltransferase, Cobalt-precorrin-4 Transmethylase, Domain 2"/>
    <property type="match status" value="1"/>
</dbReference>
<dbReference type="EC" id="2.1.1.107" evidence="2"/>
<dbReference type="Pfam" id="PF00590">
    <property type="entry name" value="TP_methylase"/>
    <property type="match status" value="1"/>
</dbReference>
<keyword evidence="10" id="KW-0511">Multifunctional enzyme</keyword>
<evidence type="ECO:0000256" key="1">
    <source>
        <dbReference type="ARBA" id="ARBA00005879"/>
    </source>
</evidence>
<evidence type="ECO:0000313" key="15">
    <source>
        <dbReference type="EMBL" id="GLP95653.1"/>
    </source>
</evidence>
<evidence type="ECO:0000259" key="14">
    <source>
        <dbReference type="Pfam" id="PF00590"/>
    </source>
</evidence>
<dbReference type="NCBIfam" id="NF004790">
    <property type="entry name" value="PRK06136.1"/>
    <property type="match status" value="1"/>
</dbReference>
<comment type="caution">
    <text evidence="15">The sequence shown here is derived from an EMBL/GenBank/DDBJ whole genome shotgun (WGS) entry which is preliminary data.</text>
</comment>
<dbReference type="PANTHER" id="PTHR45790:SF1">
    <property type="entry name" value="SIROHEME SYNTHASE"/>
    <property type="match status" value="1"/>
</dbReference>
<evidence type="ECO:0000256" key="4">
    <source>
        <dbReference type="ARBA" id="ARBA00022603"/>
    </source>
</evidence>
<evidence type="ECO:0000256" key="11">
    <source>
        <dbReference type="ARBA" id="ARBA00025705"/>
    </source>
</evidence>
<keyword evidence="8" id="KW-0456">Lyase</keyword>
<evidence type="ECO:0000256" key="6">
    <source>
        <dbReference type="ARBA" id="ARBA00022691"/>
    </source>
</evidence>
<organism evidence="15 16">
    <name type="scientific">Paraferrimonas sedimenticola</name>
    <dbReference type="NCBI Taxonomy" id="375674"/>
    <lineage>
        <taxon>Bacteria</taxon>
        <taxon>Pseudomonadati</taxon>
        <taxon>Pseudomonadota</taxon>
        <taxon>Gammaproteobacteria</taxon>
        <taxon>Alteromonadales</taxon>
        <taxon>Ferrimonadaceae</taxon>
        <taxon>Paraferrimonas</taxon>
    </lineage>
</organism>
<keyword evidence="6" id="KW-0949">S-adenosyl-L-methionine</keyword>
<evidence type="ECO:0000313" key="16">
    <source>
        <dbReference type="Proteomes" id="UP001161422"/>
    </source>
</evidence>
<dbReference type="NCBIfam" id="TIGR01469">
    <property type="entry name" value="cobA_cysG_Cterm"/>
    <property type="match status" value="1"/>
</dbReference>
<evidence type="ECO:0000256" key="13">
    <source>
        <dbReference type="RuleBase" id="RU003960"/>
    </source>
</evidence>
<dbReference type="InterPro" id="IPR003043">
    <property type="entry name" value="Uropor_MeTrfase_CS"/>
</dbReference>
<dbReference type="GO" id="GO:0016491">
    <property type="term" value="F:oxidoreductase activity"/>
    <property type="evidence" value="ECO:0007669"/>
    <property type="project" value="UniProtKB-KW"/>
</dbReference>
<dbReference type="GO" id="GO:0009236">
    <property type="term" value="P:cobalamin biosynthetic process"/>
    <property type="evidence" value="ECO:0007669"/>
    <property type="project" value="UniProtKB-KW"/>
</dbReference>
<comment type="pathway">
    <text evidence="11">Porphyrin-containing compound metabolism; siroheme biosynthesis; precorrin-2 from uroporphyrinogen III: step 1/1.</text>
</comment>
<evidence type="ECO:0000256" key="9">
    <source>
        <dbReference type="ARBA" id="ARBA00023244"/>
    </source>
</evidence>
<evidence type="ECO:0000256" key="2">
    <source>
        <dbReference type="ARBA" id="ARBA00012162"/>
    </source>
</evidence>
<dbReference type="FunFam" id="3.30.950.10:FF:000001">
    <property type="entry name" value="Siroheme synthase"/>
    <property type="match status" value="1"/>
</dbReference>
<dbReference type="CDD" id="cd11642">
    <property type="entry name" value="SUMT"/>
    <property type="match status" value="1"/>
</dbReference>
<dbReference type="InterPro" id="IPR014777">
    <property type="entry name" value="4pyrrole_Mease_sub1"/>
</dbReference>
<keyword evidence="16" id="KW-1185">Reference proteome</keyword>
<comment type="similarity">
    <text evidence="1 13">Belongs to the precorrin methyltransferase family.</text>
</comment>
<keyword evidence="9" id="KW-0627">Porphyrin biosynthesis</keyword>
<reference evidence="15" key="1">
    <citation type="journal article" date="2014" name="Int. J. Syst. Evol. Microbiol.">
        <title>Complete genome sequence of Corynebacterium casei LMG S-19264T (=DSM 44701T), isolated from a smear-ripened cheese.</title>
        <authorList>
            <consortium name="US DOE Joint Genome Institute (JGI-PGF)"/>
            <person name="Walter F."/>
            <person name="Albersmeier A."/>
            <person name="Kalinowski J."/>
            <person name="Ruckert C."/>
        </authorList>
    </citation>
    <scope>NUCLEOTIDE SEQUENCE</scope>
    <source>
        <strain evidence="15">NBRC 101628</strain>
    </source>
</reference>
<name>A0AA37W0N6_9GAMM</name>
<feature type="domain" description="Tetrapyrrole methylase" evidence="14">
    <location>
        <begin position="14"/>
        <end position="225"/>
    </location>
</feature>
<dbReference type="GO" id="GO:0016829">
    <property type="term" value="F:lyase activity"/>
    <property type="evidence" value="ECO:0007669"/>
    <property type="project" value="UniProtKB-KW"/>
</dbReference>
<dbReference type="EMBL" id="BSNC01000003">
    <property type="protein sequence ID" value="GLP95653.1"/>
    <property type="molecule type" value="Genomic_DNA"/>
</dbReference>
<sequence length="270" mass="28271">MSLLSHPAKGTPAKVYLVGAGAGDADLLTLKAARLLAQAQCVLFDALVDQSVLDLINPNAKRIAVGKRAGRHSASQSEINQLLVTSAFNSNGAVVRLKGGDPLVFGRAAEELEALQGAGIEFEIIPGVTAASAAGAYAGIPLTHRGLSRGISMVTGQCMAKTSPARWAQFAQPEHTLVIYMGLQKADDIVTGLIQAGRAASTPAAIIVNAARPEQQRYLCPLNQLPDLAHEVKGQGPALLIIGEVVALAGQIDWYQGHTQTDAVEERHHG</sequence>
<evidence type="ECO:0000256" key="7">
    <source>
        <dbReference type="ARBA" id="ARBA00023002"/>
    </source>
</evidence>
<evidence type="ECO:0000256" key="10">
    <source>
        <dbReference type="ARBA" id="ARBA00023268"/>
    </source>
</evidence>
<dbReference type="InterPro" id="IPR006366">
    <property type="entry name" value="CobA/CysG_C"/>
</dbReference>
<dbReference type="PROSITE" id="PS00840">
    <property type="entry name" value="SUMT_2"/>
    <property type="match status" value="1"/>
</dbReference>
<dbReference type="GO" id="GO:0019354">
    <property type="term" value="P:siroheme biosynthetic process"/>
    <property type="evidence" value="ECO:0007669"/>
    <property type="project" value="InterPro"/>
</dbReference>
<evidence type="ECO:0000256" key="3">
    <source>
        <dbReference type="ARBA" id="ARBA00022573"/>
    </source>
</evidence>
<dbReference type="SUPFAM" id="SSF53790">
    <property type="entry name" value="Tetrapyrrole methylase"/>
    <property type="match status" value="1"/>
</dbReference>
<dbReference type="Gene3D" id="3.40.1010.10">
    <property type="entry name" value="Cobalt-precorrin-4 Transmethylase, Domain 1"/>
    <property type="match status" value="1"/>
</dbReference>
<gene>
    <name evidence="15" type="primary">cysG</name>
    <name evidence="15" type="ORF">GCM10007895_09590</name>
</gene>
<dbReference type="InterPro" id="IPR035996">
    <property type="entry name" value="4pyrrol_Methylase_sf"/>
</dbReference>
<protein>
    <recommendedName>
        <fullName evidence="2">uroporphyrinogen-III C-methyltransferase</fullName>
        <ecNumber evidence="2">2.1.1.107</ecNumber>
    </recommendedName>
</protein>
<dbReference type="FunFam" id="3.40.1010.10:FF:000001">
    <property type="entry name" value="Siroheme synthase"/>
    <property type="match status" value="1"/>
</dbReference>
<dbReference type="InterPro" id="IPR000878">
    <property type="entry name" value="4pyrrol_Mease"/>
</dbReference>
<dbReference type="InterPro" id="IPR014776">
    <property type="entry name" value="4pyrrole_Mease_sub2"/>
</dbReference>
<comment type="pathway">
    <text evidence="12">Cofactor biosynthesis; adenosylcobalamin biosynthesis; precorrin-2 from uroporphyrinogen III: step 1/1.</text>
</comment>
<reference evidence="15" key="2">
    <citation type="submission" date="2023-01" db="EMBL/GenBank/DDBJ databases">
        <title>Draft genome sequence of Paraferrimonas sedimenticola strain NBRC 101628.</title>
        <authorList>
            <person name="Sun Q."/>
            <person name="Mori K."/>
        </authorList>
    </citation>
    <scope>NUCLEOTIDE SEQUENCE</scope>
    <source>
        <strain evidence="15">NBRC 101628</strain>
    </source>
</reference>
<dbReference type="PANTHER" id="PTHR45790">
    <property type="entry name" value="SIROHEME SYNTHASE-RELATED"/>
    <property type="match status" value="1"/>
</dbReference>
<dbReference type="AlphaFoldDB" id="A0AA37W0N6"/>